<protein>
    <submittedName>
        <fullName evidence="1">Uncharacterized protein</fullName>
    </submittedName>
</protein>
<reference evidence="1 2" key="1">
    <citation type="journal article" date="2014" name="Am. J. Bot.">
        <title>Genome assembly and annotation for red clover (Trifolium pratense; Fabaceae).</title>
        <authorList>
            <person name="Istvanek J."/>
            <person name="Jaros M."/>
            <person name="Krenek A."/>
            <person name="Repkova J."/>
        </authorList>
    </citation>
    <scope>NUCLEOTIDE SEQUENCE [LARGE SCALE GENOMIC DNA]</scope>
    <source>
        <strain evidence="2">cv. Tatra</strain>
        <tissue evidence="1">Young leaves</tissue>
    </source>
</reference>
<dbReference type="Proteomes" id="UP000236291">
    <property type="component" value="Unassembled WGS sequence"/>
</dbReference>
<gene>
    <name evidence="1" type="ORF">L195_g028650</name>
</gene>
<feature type="non-terminal residue" evidence="1">
    <location>
        <position position="207"/>
    </location>
</feature>
<evidence type="ECO:0000313" key="2">
    <source>
        <dbReference type="Proteomes" id="UP000236291"/>
    </source>
</evidence>
<dbReference type="AlphaFoldDB" id="A0A2K3L2I9"/>
<name>A0A2K3L2I9_TRIPR</name>
<comment type="caution">
    <text evidence="1">The sequence shown here is derived from an EMBL/GenBank/DDBJ whole genome shotgun (WGS) entry which is preliminary data.</text>
</comment>
<sequence>MYSDGPLYSLCSFNVARRPAENAKSVIHTQSESNFLAEESQKGSSASSPFNRATAFLRLRPPTEVYFLSNSVALSVRTCRSELLISVSVVSYGVGAVIHSGVIVFRAVLLSESLSAMRESHRSWPYKIGGLSKKGDSLSSYPVERRAAAKIPNRDWLDGSSSCPAREMMFDKMDSFVKERKCNGVMLQHPLVRASDIAKDPKEKQEQ</sequence>
<evidence type="ECO:0000313" key="1">
    <source>
        <dbReference type="EMBL" id="PNX72755.1"/>
    </source>
</evidence>
<accession>A0A2K3L2I9</accession>
<dbReference type="EMBL" id="ASHM01025066">
    <property type="protein sequence ID" value="PNX72755.1"/>
    <property type="molecule type" value="Genomic_DNA"/>
</dbReference>
<organism evidence="1 2">
    <name type="scientific">Trifolium pratense</name>
    <name type="common">Red clover</name>
    <dbReference type="NCBI Taxonomy" id="57577"/>
    <lineage>
        <taxon>Eukaryota</taxon>
        <taxon>Viridiplantae</taxon>
        <taxon>Streptophyta</taxon>
        <taxon>Embryophyta</taxon>
        <taxon>Tracheophyta</taxon>
        <taxon>Spermatophyta</taxon>
        <taxon>Magnoliopsida</taxon>
        <taxon>eudicotyledons</taxon>
        <taxon>Gunneridae</taxon>
        <taxon>Pentapetalae</taxon>
        <taxon>rosids</taxon>
        <taxon>fabids</taxon>
        <taxon>Fabales</taxon>
        <taxon>Fabaceae</taxon>
        <taxon>Papilionoideae</taxon>
        <taxon>50 kb inversion clade</taxon>
        <taxon>NPAAA clade</taxon>
        <taxon>Hologalegina</taxon>
        <taxon>IRL clade</taxon>
        <taxon>Trifolieae</taxon>
        <taxon>Trifolium</taxon>
    </lineage>
</organism>
<proteinExistence type="predicted"/>
<reference evidence="1 2" key="2">
    <citation type="journal article" date="2017" name="Front. Plant Sci.">
        <title>Gene Classification and Mining of Molecular Markers Useful in Red Clover (Trifolium pratense) Breeding.</title>
        <authorList>
            <person name="Istvanek J."/>
            <person name="Dluhosova J."/>
            <person name="Dluhos P."/>
            <person name="Patkova L."/>
            <person name="Nedelnik J."/>
            <person name="Repkova J."/>
        </authorList>
    </citation>
    <scope>NUCLEOTIDE SEQUENCE [LARGE SCALE GENOMIC DNA]</scope>
    <source>
        <strain evidence="2">cv. Tatra</strain>
        <tissue evidence="1">Young leaves</tissue>
    </source>
</reference>